<dbReference type="SUPFAM" id="SSF56672">
    <property type="entry name" value="DNA/RNA polymerases"/>
    <property type="match status" value="1"/>
</dbReference>
<dbReference type="Pfam" id="PF00078">
    <property type="entry name" value="RVT_1"/>
    <property type="match status" value="1"/>
</dbReference>
<dbReference type="GO" id="GO:0071897">
    <property type="term" value="P:DNA biosynthetic process"/>
    <property type="evidence" value="ECO:0007669"/>
    <property type="project" value="UniProtKB-ARBA"/>
</dbReference>
<gene>
    <name evidence="2" type="ORF">AVEN_17660_1</name>
</gene>
<dbReference type="InterPro" id="IPR002156">
    <property type="entry name" value="RNaseH_domain"/>
</dbReference>
<dbReference type="GO" id="GO:0042575">
    <property type="term" value="C:DNA polymerase complex"/>
    <property type="evidence" value="ECO:0007669"/>
    <property type="project" value="UniProtKB-ARBA"/>
</dbReference>
<evidence type="ECO:0000313" key="3">
    <source>
        <dbReference type="Proteomes" id="UP000499080"/>
    </source>
</evidence>
<evidence type="ECO:0000259" key="1">
    <source>
        <dbReference type="PROSITE" id="PS50879"/>
    </source>
</evidence>
<dbReference type="GO" id="GO:0003676">
    <property type="term" value="F:nucleic acid binding"/>
    <property type="evidence" value="ECO:0007669"/>
    <property type="project" value="InterPro"/>
</dbReference>
<proteinExistence type="predicted"/>
<feature type="domain" description="RNase H type-1" evidence="1">
    <location>
        <begin position="400"/>
        <end position="528"/>
    </location>
</feature>
<sequence length="677" mass="78037">MAKFKDSSEALILEAGNSYRKTRTEYRRMLLKTKRDSWESICFSYSENFGILVKMFFKGGSKCNDILVNPMGDSNLSAKLRVQLLMNHFFPPNTINGLSSIYTPMGDPIDDLSIKELETVFYNVKKGKAPVLDQLDYRIWAAIYDFNKIFLTKIFNKCFYYNYFPKCLRQGKIFLRKADKDPTSCNAYRPVRLLLTIGKILERIFQNRFNNYLNERNIIHANHYGFREGKTCEKALINIVNKIREIKETDHCALISLDVKAAFDNMDWSVLFNIFEFYEIRTFYKKIYLLLLAGQAFADDLALVSAGRVREELENNTNKELDAIANKLRELKLDLSVDKCQGLAFISNVHYRQRRGQIQIWSCRSRGLAGTIELNKLDHYFLLSDIPLDVTVLNLPERIDDNIFEVYTAGSKIAGGVGFSVCILNKEIKQKTICHKLEPNNTVLQAEVTALGVAADWEVENNTKINIFTDSKSSIDAFKSHGTKSNFVNSIRKKFCLAERLVGLTWVKAHAGMPGNELADQFTKLTTTNGELMNLSLPYSYLKPLLKRILLESWNDCYIQYQSASGTRVRTYVPRVDEKVLIFNKYILYFLTGHGPFPCYLSRFKILSSSYCECGVIGDPDYYVFERLYTNEFHLRRPTENAKPLWLENILSCKINRDKLISCFKISKAICDRLCSM</sequence>
<dbReference type="InterPro" id="IPR036397">
    <property type="entry name" value="RNaseH_sf"/>
</dbReference>
<dbReference type="InterPro" id="IPR000477">
    <property type="entry name" value="RT_dom"/>
</dbReference>
<accession>A0A4Y2I7H8</accession>
<protein>
    <recommendedName>
        <fullName evidence="1">RNase H type-1 domain-containing protein</fullName>
    </recommendedName>
</protein>
<dbReference type="PANTHER" id="PTHR19446">
    <property type="entry name" value="REVERSE TRANSCRIPTASES"/>
    <property type="match status" value="1"/>
</dbReference>
<dbReference type="Gene3D" id="3.30.420.10">
    <property type="entry name" value="Ribonuclease H-like superfamily/Ribonuclease H"/>
    <property type="match status" value="1"/>
</dbReference>
<dbReference type="Pfam" id="PF00075">
    <property type="entry name" value="RNase_H"/>
    <property type="match status" value="1"/>
</dbReference>
<comment type="caution">
    <text evidence="2">The sequence shown here is derived from an EMBL/GenBank/DDBJ whole genome shotgun (WGS) entry which is preliminary data.</text>
</comment>
<dbReference type="CDD" id="cd09276">
    <property type="entry name" value="Rnase_HI_RT_non_LTR"/>
    <property type="match status" value="1"/>
</dbReference>
<dbReference type="PROSITE" id="PS50879">
    <property type="entry name" value="RNASE_H_1"/>
    <property type="match status" value="1"/>
</dbReference>
<keyword evidence="3" id="KW-1185">Reference proteome</keyword>
<dbReference type="InterPro" id="IPR012337">
    <property type="entry name" value="RNaseH-like_sf"/>
</dbReference>
<dbReference type="AlphaFoldDB" id="A0A4Y2I7H8"/>
<organism evidence="2 3">
    <name type="scientific">Araneus ventricosus</name>
    <name type="common">Orbweaver spider</name>
    <name type="synonym">Epeira ventricosa</name>
    <dbReference type="NCBI Taxonomy" id="182803"/>
    <lineage>
        <taxon>Eukaryota</taxon>
        <taxon>Metazoa</taxon>
        <taxon>Ecdysozoa</taxon>
        <taxon>Arthropoda</taxon>
        <taxon>Chelicerata</taxon>
        <taxon>Arachnida</taxon>
        <taxon>Araneae</taxon>
        <taxon>Araneomorphae</taxon>
        <taxon>Entelegynae</taxon>
        <taxon>Araneoidea</taxon>
        <taxon>Araneidae</taxon>
        <taxon>Araneus</taxon>
    </lineage>
</organism>
<dbReference type="Proteomes" id="UP000499080">
    <property type="component" value="Unassembled WGS sequence"/>
</dbReference>
<name>A0A4Y2I7H8_ARAVE</name>
<dbReference type="GO" id="GO:0004523">
    <property type="term" value="F:RNA-DNA hybrid ribonuclease activity"/>
    <property type="evidence" value="ECO:0007669"/>
    <property type="project" value="InterPro"/>
</dbReference>
<dbReference type="EMBL" id="BGPR01002418">
    <property type="protein sequence ID" value="GBM73076.1"/>
    <property type="molecule type" value="Genomic_DNA"/>
</dbReference>
<dbReference type="SUPFAM" id="SSF53098">
    <property type="entry name" value="Ribonuclease H-like"/>
    <property type="match status" value="1"/>
</dbReference>
<evidence type="ECO:0000313" key="2">
    <source>
        <dbReference type="EMBL" id="GBM73076.1"/>
    </source>
</evidence>
<dbReference type="InterPro" id="IPR043502">
    <property type="entry name" value="DNA/RNA_pol_sf"/>
</dbReference>
<reference evidence="2 3" key="1">
    <citation type="journal article" date="2019" name="Sci. Rep.">
        <title>Orb-weaving spider Araneus ventricosus genome elucidates the spidroin gene catalogue.</title>
        <authorList>
            <person name="Kono N."/>
            <person name="Nakamura H."/>
            <person name="Ohtoshi R."/>
            <person name="Moran D.A.P."/>
            <person name="Shinohara A."/>
            <person name="Yoshida Y."/>
            <person name="Fujiwara M."/>
            <person name="Mori M."/>
            <person name="Tomita M."/>
            <person name="Arakawa K."/>
        </authorList>
    </citation>
    <scope>NUCLEOTIDE SEQUENCE [LARGE SCALE GENOMIC DNA]</scope>
</reference>